<evidence type="ECO:0000313" key="1">
    <source>
        <dbReference type="EMBL" id="TCC36466.1"/>
    </source>
</evidence>
<accession>A0A4R0IXP9</accession>
<name>A0A4R0IXP9_9ACTN</name>
<reference evidence="1 2" key="1">
    <citation type="submission" date="2019-02" db="EMBL/GenBank/DDBJ databases">
        <title>Kribbella capetownensis sp. nov. and Kribbella speibonae sp. nov., isolated from soil.</title>
        <authorList>
            <person name="Curtis S.M."/>
            <person name="Norton I."/>
            <person name="Everest G.J."/>
            <person name="Meyers P.R."/>
        </authorList>
    </citation>
    <scope>NUCLEOTIDE SEQUENCE [LARGE SCALE GENOMIC DNA]</scope>
    <source>
        <strain evidence="1 2">YM55</strain>
    </source>
</reference>
<gene>
    <name evidence="1" type="ORF">E0H92_27950</name>
</gene>
<comment type="caution">
    <text evidence="1">The sequence shown here is derived from an EMBL/GenBank/DDBJ whole genome shotgun (WGS) entry which is preliminary data.</text>
</comment>
<dbReference type="AlphaFoldDB" id="A0A4R0IXP9"/>
<dbReference type="EMBL" id="SJKC01000003">
    <property type="protein sequence ID" value="TCC36466.1"/>
    <property type="molecule type" value="Genomic_DNA"/>
</dbReference>
<dbReference type="InterPro" id="IPR029069">
    <property type="entry name" value="HotDog_dom_sf"/>
</dbReference>
<dbReference type="SUPFAM" id="SSF54637">
    <property type="entry name" value="Thioesterase/thiol ester dehydrase-isomerase"/>
    <property type="match status" value="1"/>
</dbReference>
<organism evidence="1 2">
    <name type="scientific">Kribbella speibonae</name>
    <dbReference type="NCBI Taxonomy" id="1572660"/>
    <lineage>
        <taxon>Bacteria</taxon>
        <taxon>Bacillati</taxon>
        <taxon>Actinomycetota</taxon>
        <taxon>Actinomycetes</taxon>
        <taxon>Propionibacteriales</taxon>
        <taxon>Kribbellaceae</taxon>
        <taxon>Kribbella</taxon>
    </lineage>
</organism>
<sequence length="138" mass="14650">MTQIAEPDSDLLLTALGITPLKEPDGDILGYLDPTAVAQGSSEDSFVQGGALGTCVEIFGYRAVELEAHRKGFHGTEWWPVSFQVELLRVAAAQRYAIRGTAERIGKRHAFARVEIAPADGGPAVTTGTVLLINAADS</sequence>
<proteinExistence type="predicted"/>
<evidence type="ECO:0008006" key="3">
    <source>
        <dbReference type="Google" id="ProtNLM"/>
    </source>
</evidence>
<dbReference type="Proteomes" id="UP000294225">
    <property type="component" value="Unassembled WGS sequence"/>
</dbReference>
<dbReference type="RefSeq" id="WP_165550066.1">
    <property type="nucleotide sequence ID" value="NZ_SJKC01000003.1"/>
</dbReference>
<dbReference type="Gene3D" id="3.10.129.10">
    <property type="entry name" value="Hotdog Thioesterase"/>
    <property type="match status" value="1"/>
</dbReference>
<protein>
    <recommendedName>
        <fullName evidence="3">PaaI family thioesterase</fullName>
    </recommendedName>
</protein>
<evidence type="ECO:0000313" key="2">
    <source>
        <dbReference type="Proteomes" id="UP000294225"/>
    </source>
</evidence>